<evidence type="ECO:0000259" key="10">
    <source>
        <dbReference type="PROSITE" id="PS50022"/>
    </source>
</evidence>
<gene>
    <name evidence="12" type="ORF">C7460_12044</name>
</gene>
<evidence type="ECO:0000256" key="7">
    <source>
        <dbReference type="ARBA" id="ARBA00022837"/>
    </source>
</evidence>
<evidence type="ECO:0000259" key="11">
    <source>
        <dbReference type="PROSITE" id="PS51175"/>
    </source>
</evidence>
<proteinExistence type="inferred from homology"/>
<evidence type="ECO:0000256" key="9">
    <source>
        <dbReference type="SAM" id="SignalP"/>
    </source>
</evidence>
<comment type="function">
    <text evidence="1">Acts as a defensive agent. Recognizes blood group fucosylated oligosaccharides including A, B, H and Lewis B-type antigens. Does not recognize Lewis A antigen and has low affinity for monovalent haptens.</text>
</comment>
<dbReference type="AlphaFoldDB" id="A0A3D9KYJ1"/>
<comment type="subunit">
    <text evidence="3">Homotrimer.</text>
</comment>
<accession>A0A3D9KYJ1</accession>
<dbReference type="GO" id="GO:0010185">
    <property type="term" value="P:regulation of cellular defense response"/>
    <property type="evidence" value="ECO:0007669"/>
    <property type="project" value="UniProtKB-ARBA"/>
</dbReference>
<protein>
    <submittedName>
        <fullName evidence="12">Putative secreted protein (Por secretion system target)</fullName>
    </submittedName>
</protein>
<dbReference type="PROSITE" id="PS51175">
    <property type="entry name" value="CBM6"/>
    <property type="match status" value="1"/>
</dbReference>
<dbReference type="EMBL" id="QREG01000020">
    <property type="protein sequence ID" value="RED94649.1"/>
    <property type="molecule type" value="Genomic_DNA"/>
</dbReference>
<dbReference type="GO" id="GO:0046872">
    <property type="term" value="F:metal ion binding"/>
    <property type="evidence" value="ECO:0007669"/>
    <property type="project" value="UniProtKB-KW"/>
</dbReference>
<evidence type="ECO:0000256" key="4">
    <source>
        <dbReference type="ARBA" id="ARBA00022723"/>
    </source>
</evidence>
<evidence type="ECO:0000256" key="8">
    <source>
        <dbReference type="ARBA" id="ARBA00023157"/>
    </source>
</evidence>
<sequence length="641" mass="69800">MMKRAKCGVVAILAFLLMASLSAVGQTYITHDFNDGTFGPYEVNKADQQSRVYIMNNAVETHWDQTLYNGTNSGRKAQFRPINDIIFTQHIWMGLRIKIHNDYMAQNTNTHAGLMQIWGYNGQTGAANHMCMLKFDGRNGGALVWQHRYNSVANKTHILVEPNFPREQFVDVIVHVKLAEYNKGTVQIWVDGVLKVDVNNQTIGWGEMDSSGMINGTHCFGTSLGQYNYLENAGYDDAYDGTNIWFDGHMAGETRTVTYDNVSLYNGADGYNMVDPAQTSSPPAPCTSTNIALCGTAAQSSTGYGGDAARAIDGNTNGAWSGNSVTHTNNEANPWWEVTLTDTYTIDDINIFNRTDNCCKARLSNFTVSVLDGSTTTFSQSFTTYPDPSQAITVGGAVGNKVRVQLNDTNPLSLAEVEVFGSTVSCPSFSTVQAESFNSMSGIVDEGTNIGYIHDGDWAMYSNIDLSCATDFEVRASSQTSGGNMEIRTGSPTGTLLGTVSIPGTGSWGNYSNFSTTISGASGVQDVYLVFTGGSGYLFNVDWFKFSDGSGARRAESIADTKATQLQVYPNPVRDQLKVDLGTGGFQQYVVYDLNGKAVRSGAIASDRQHLEIDVEDLHQGIYLLHVIGKTSNQQLKIIKQ</sequence>
<dbReference type="GO" id="GO:0042806">
    <property type="term" value="F:fucose binding"/>
    <property type="evidence" value="ECO:0007669"/>
    <property type="project" value="UniProtKB-ARBA"/>
</dbReference>
<dbReference type="CDD" id="cd04084">
    <property type="entry name" value="CBM6_xylanase-like"/>
    <property type="match status" value="1"/>
</dbReference>
<name>A0A3D9KYJ1_MARFU</name>
<dbReference type="Pfam" id="PF18962">
    <property type="entry name" value="Por_Secre_tail"/>
    <property type="match status" value="1"/>
</dbReference>
<keyword evidence="4" id="KW-0479">Metal-binding</keyword>
<keyword evidence="6" id="KW-0430">Lectin</keyword>
<dbReference type="InterPro" id="IPR026444">
    <property type="entry name" value="Secre_tail"/>
</dbReference>
<dbReference type="PROSITE" id="PS50022">
    <property type="entry name" value="FA58C_3"/>
    <property type="match status" value="1"/>
</dbReference>
<dbReference type="Proteomes" id="UP000256779">
    <property type="component" value="Unassembled WGS sequence"/>
</dbReference>
<evidence type="ECO:0000256" key="2">
    <source>
        <dbReference type="ARBA" id="ARBA00010147"/>
    </source>
</evidence>
<dbReference type="InterPro" id="IPR005084">
    <property type="entry name" value="CBM6"/>
</dbReference>
<dbReference type="InterPro" id="IPR008979">
    <property type="entry name" value="Galactose-bd-like_sf"/>
</dbReference>
<comment type="caution">
    <text evidence="12">The sequence shown here is derived from an EMBL/GenBank/DDBJ whole genome shotgun (WGS) entry which is preliminary data.</text>
</comment>
<dbReference type="PANTHER" id="PTHR45713:SF6">
    <property type="entry name" value="F5_8 TYPE C DOMAIN-CONTAINING PROTEIN"/>
    <property type="match status" value="1"/>
</dbReference>
<dbReference type="InterPro" id="IPR051941">
    <property type="entry name" value="BG_Antigen-Binding_Lectin"/>
</dbReference>
<evidence type="ECO:0000256" key="5">
    <source>
        <dbReference type="ARBA" id="ARBA00022729"/>
    </source>
</evidence>
<dbReference type="OrthoDB" id="652886at2"/>
<reference evidence="12 13" key="1">
    <citation type="submission" date="2018-07" db="EMBL/GenBank/DDBJ databases">
        <title>Genomic Encyclopedia of Type Strains, Phase IV (KMG-IV): sequencing the most valuable type-strain genomes for metagenomic binning, comparative biology and taxonomic classification.</title>
        <authorList>
            <person name="Goeker M."/>
        </authorList>
    </citation>
    <scope>NUCLEOTIDE SEQUENCE [LARGE SCALE GENOMIC DNA]</scope>
    <source>
        <strain evidence="12 13">DSM 4134</strain>
    </source>
</reference>
<evidence type="ECO:0000313" key="12">
    <source>
        <dbReference type="EMBL" id="RED94649.1"/>
    </source>
</evidence>
<dbReference type="Pfam" id="PF03422">
    <property type="entry name" value="CBM_6"/>
    <property type="match status" value="1"/>
</dbReference>
<organism evidence="12 13">
    <name type="scientific">Marinoscillum furvescens DSM 4134</name>
    <dbReference type="NCBI Taxonomy" id="1122208"/>
    <lineage>
        <taxon>Bacteria</taxon>
        <taxon>Pseudomonadati</taxon>
        <taxon>Bacteroidota</taxon>
        <taxon>Cytophagia</taxon>
        <taxon>Cytophagales</taxon>
        <taxon>Reichenbachiellaceae</taxon>
        <taxon>Marinoscillum</taxon>
    </lineage>
</organism>
<dbReference type="InterPro" id="IPR006584">
    <property type="entry name" value="Cellulose-bd_IV"/>
</dbReference>
<keyword evidence="13" id="KW-1185">Reference proteome</keyword>
<keyword evidence="5 9" id="KW-0732">Signal</keyword>
<dbReference type="RefSeq" id="WP_115869531.1">
    <property type="nucleotide sequence ID" value="NZ_QREG01000020.1"/>
</dbReference>
<dbReference type="InterPro" id="IPR000421">
    <property type="entry name" value="FA58C"/>
</dbReference>
<feature type="signal peptide" evidence="9">
    <location>
        <begin position="1"/>
        <end position="25"/>
    </location>
</feature>
<dbReference type="SMART" id="SM00607">
    <property type="entry name" value="FTP"/>
    <property type="match status" value="1"/>
</dbReference>
<dbReference type="PANTHER" id="PTHR45713">
    <property type="entry name" value="FTP DOMAIN-CONTAINING PROTEIN"/>
    <property type="match status" value="1"/>
</dbReference>
<dbReference type="NCBIfam" id="TIGR04183">
    <property type="entry name" value="Por_Secre_tail"/>
    <property type="match status" value="1"/>
</dbReference>
<comment type="similarity">
    <text evidence="2">Belongs to the fucolectin family.</text>
</comment>
<dbReference type="Gene3D" id="2.60.120.200">
    <property type="match status" value="1"/>
</dbReference>
<dbReference type="SMART" id="SM00606">
    <property type="entry name" value="CBD_IV"/>
    <property type="match status" value="1"/>
</dbReference>
<dbReference type="InterPro" id="IPR006585">
    <property type="entry name" value="FTP1"/>
</dbReference>
<evidence type="ECO:0000256" key="6">
    <source>
        <dbReference type="ARBA" id="ARBA00022734"/>
    </source>
</evidence>
<feature type="chain" id="PRO_5017824677" evidence="9">
    <location>
        <begin position="26"/>
        <end position="641"/>
    </location>
</feature>
<keyword evidence="7" id="KW-0106">Calcium</keyword>
<evidence type="ECO:0000256" key="1">
    <source>
        <dbReference type="ARBA" id="ARBA00002219"/>
    </source>
</evidence>
<dbReference type="Pfam" id="PF22633">
    <property type="entry name" value="F5_F8_type_C_2"/>
    <property type="match status" value="1"/>
</dbReference>
<dbReference type="Gene3D" id="2.60.120.260">
    <property type="entry name" value="Galactose-binding domain-like"/>
    <property type="match status" value="2"/>
</dbReference>
<evidence type="ECO:0000313" key="13">
    <source>
        <dbReference type="Proteomes" id="UP000256779"/>
    </source>
</evidence>
<keyword evidence="8" id="KW-1015">Disulfide bond</keyword>
<feature type="domain" description="CBM6" evidence="11">
    <location>
        <begin position="430"/>
        <end position="547"/>
    </location>
</feature>
<feature type="domain" description="F5/8 type C" evidence="10">
    <location>
        <begin position="279"/>
        <end position="439"/>
    </location>
</feature>
<dbReference type="SUPFAM" id="SSF49785">
    <property type="entry name" value="Galactose-binding domain-like"/>
    <property type="match status" value="2"/>
</dbReference>
<evidence type="ECO:0000256" key="3">
    <source>
        <dbReference type="ARBA" id="ARBA00011233"/>
    </source>
</evidence>